<dbReference type="Proteomes" id="UP000028999">
    <property type="component" value="Unassembled WGS sequence"/>
</dbReference>
<dbReference type="GO" id="GO:0000166">
    <property type="term" value="F:nucleotide binding"/>
    <property type="evidence" value="ECO:0007669"/>
    <property type="project" value="UniProtKB-KW"/>
</dbReference>
<dbReference type="InterPro" id="IPR011831">
    <property type="entry name" value="ADP-Glc_PPase"/>
</dbReference>
<evidence type="ECO:0000256" key="5">
    <source>
        <dbReference type="ARBA" id="ARBA00022533"/>
    </source>
</evidence>
<dbReference type="STRING" id="3708.A0A078FI55"/>
<evidence type="ECO:0000256" key="3">
    <source>
        <dbReference type="ARBA" id="ARBA00010443"/>
    </source>
</evidence>
<dbReference type="GO" id="GO:0008878">
    <property type="term" value="F:glucose-1-phosphate adenylyltransferase activity"/>
    <property type="evidence" value="ECO:0007669"/>
    <property type="project" value="UniProtKB-EC"/>
</dbReference>
<name>A0A078FI55_BRANA</name>
<dbReference type="SMR" id="A0A078FI55"/>
<keyword evidence="8" id="KW-0547">Nucleotide-binding</keyword>
<dbReference type="Pfam" id="PF25247">
    <property type="entry name" value="LbH_GLGC"/>
    <property type="match status" value="1"/>
</dbReference>
<dbReference type="GO" id="GO:0005978">
    <property type="term" value="P:glycogen biosynthetic process"/>
    <property type="evidence" value="ECO:0007669"/>
    <property type="project" value="InterPro"/>
</dbReference>
<evidence type="ECO:0000256" key="1">
    <source>
        <dbReference type="ARBA" id="ARBA00000956"/>
    </source>
</evidence>
<dbReference type="GO" id="GO:0019252">
    <property type="term" value="P:starch biosynthetic process"/>
    <property type="evidence" value="ECO:0007669"/>
    <property type="project" value="UniProtKB-KW"/>
</dbReference>
<keyword evidence="7" id="KW-0548">Nucleotidyltransferase</keyword>
<dbReference type="AlphaFoldDB" id="A0A078FI55"/>
<dbReference type="PANTHER" id="PTHR43523:SF12">
    <property type="entry name" value="GLUCOSE-1-PHOSPHATE ADENYLYLTRANSFERASE LARGE SUBUNIT 1, CHLOROPLASTIC-RELATED"/>
    <property type="match status" value="1"/>
</dbReference>
<keyword evidence="10" id="KW-0472">Membrane</keyword>
<keyword evidence="10" id="KW-0812">Transmembrane</keyword>
<dbReference type="EC" id="2.7.7.27" evidence="4"/>
<dbReference type="PaxDb" id="3708-A0A078FI55"/>
<gene>
    <name evidence="11" type="primary">BnaC03g58050D</name>
    <name evidence="11" type="ORF">GSBRNA2T00049997001</name>
</gene>
<evidence type="ECO:0000256" key="8">
    <source>
        <dbReference type="ARBA" id="ARBA00022741"/>
    </source>
</evidence>
<dbReference type="PANTHER" id="PTHR43523">
    <property type="entry name" value="GLUCOSE-1-PHOSPHATE ADENYLYLTRANSFERASE-RELATED"/>
    <property type="match status" value="1"/>
</dbReference>
<keyword evidence="5" id="KW-0021">Allosteric enzyme</keyword>
<evidence type="ECO:0000313" key="11">
    <source>
        <dbReference type="EMBL" id="CDY11773.1"/>
    </source>
</evidence>
<comment type="catalytic activity">
    <reaction evidence="1">
        <text>alpha-D-glucose 1-phosphate + ATP + H(+) = ADP-alpha-D-glucose + diphosphate</text>
        <dbReference type="Rhea" id="RHEA:12120"/>
        <dbReference type="ChEBI" id="CHEBI:15378"/>
        <dbReference type="ChEBI" id="CHEBI:30616"/>
        <dbReference type="ChEBI" id="CHEBI:33019"/>
        <dbReference type="ChEBI" id="CHEBI:57498"/>
        <dbReference type="ChEBI" id="CHEBI:58601"/>
        <dbReference type="EC" id="2.7.7.27"/>
    </reaction>
</comment>
<evidence type="ECO:0000256" key="7">
    <source>
        <dbReference type="ARBA" id="ARBA00022695"/>
    </source>
</evidence>
<comment type="similarity">
    <text evidence="3">Belongs to the bacterial/plant glucose-1-phosphate adenylyltransferase family.</text>
</comment>
<evidence type="ECO:0000256" key="4">
    <source>
        <dbReference type="ARBA" id="ARBA00012460"/>
    </source>
</evidence>
<dbReference type="Gramene" id="CDY11773">
    <property type="protein sequence ID" value="CDY11773"/>
    <property type="gene ID" value="GSBRNA2T00049997001"/>
</dbReference>
<evidence type="ECO:0000256" key="10">
    <source>
        <dbReference type="SAM" id="Phobius"/>
    </source>
</evidence>
<keyword evidence="12" id="KW-1185">Reference proteome</keyword>
<evidence type="ECO:0000256" key="2">
    <source>
        <dbReference type="ARBA" id="ARBA00004727"/>
    </source>
</evidence>
<dbReference type="OMA" id="YINQPPK"/>
<comment type="pathway">
    <text evidence="2">Glycan biosynthesis; starch biosynthesis.</text>
</comment>
<evidence type="ECO:0000256" key="6">
    <source>
        <dbReference type="ARBA" id="ARBA00022679"/>
    </source>
</evidence>
<dbReference type="InterPro" id="IPR011004">
    <property type="entry name" value="Trimer_LpxA-like_sf"/>
</dbReference>
<evidence type="ECO:0000313" key="12">
    <source>
        <dbReference type="Proteomes" id="UP000028999"/>
    </source>
</evidence>
<reference evidence="11 12" key="1">
    <citation type="journal article" date="2014" name="Science">
        <title>Plant genetics. Early allopolyploid evolution in the post-Neolithic Brassica napus oilseed genome.</title>
        <authorList>
            <person name="Chalhoub B."/>
            <person name="Denoeud F."/>
            <person name="Liu S."/>
            <person name="Parkin I.A."/>
            <person name="Tang H."/>
            <person name="Wang X."/>
            <person name="Chiquet J."/>
            <person name="Belcram H."/>
            <person name="Tong C."/>
            <person name="Samans B."/>
            <person name="Correa M."/>
            <person name="Da Silva C."/>
            <person name="Just J."/>
            <person name="Falentin C."/>
            <person name="Koh C.S."/>
            <person name="Le Clainche I."/>
            <person name="Bernard M."/>
            <person name="Bento P."/>
            <person name="Noel B."/>
            <person name="Labadie K."/>
            <person name="Alberti A."/>
            <person name="Charles M."/>
            <person name="Arnaud D."/>
            <person name="Guo H."/>
            <person name="Daviaud C."/>
            <person name="Alamery S."/>
            <person name="Jabbari K."/>
            <person name="Zhao M."/>
            <person name="Edger P.P."/>
            <person name="Chelaifa H."/>
            <person name="Tack D."/>
            <person name="Lassalle G."/>
            <person name="Mestiri I."/>
            <person name="Schnel N."/>
            <person name="Le Paslier M.C."/>
            <person name="Fan G."/>
            <person name="Renault V."/>
            <person name="Bayer P.E."/>
            <person name="Golicz A.A."/>
            <person name="Manoli S."/>
            <person name="Lee T.H."/>
            <person name="Thi V.H."/>
            <person name="Chalabi S."/>
            <person name="Hu Q."/>
            <person name="Fan C."/>
            <person name="Tollenaere R."/>
            <person name="Lu Y."/>
            <person name="Battail C."/>
            <person name="Shen J."/>
            <person name="Sidebottom C.H."/>
            <person name="Wang X."/>
            <person name="Canaguier A."/>
            <person name="Chauveau A."/>
            <person name="Berard A."/>
            <person name="Deniot G."/>
            <person name="Guan M."/>
            <person name="Liu Z."/>
            <person name="Sun F."/>
            <person name="Lim Y.P."/>
            <person name="Lyons E."/>
            <person name="Town C.D."/>
            <person name="Bancroft I."/>
            <person name="Wang X."/>
            <person name="Meng J."/>
            <person name="Ma J."/>
            <person name="Pires J.C."/>
            <person name="King G.J."/>
            <person name="Brunel D."/>
            <person name="Delourme R."/>
            <person name="Renard M."/>
            <person name="Aury J.M."/>
            <person name="Adams K.L."/>
            <person name="Batley J."/>
            <person name="Snowdon R.J."/>
            <person name="Tost J."/>
            <person name="Edwards D."/>
            <person name="Zhou Y."/>
            <person name="Hua W."/>
            <person name="Sharpe A.G."/>
            <person name="Paterson A.H."/>
            <person name="Guan C."/>
            <person name="Wincker P."/>
        </authorList>
    </citation>
    <scope>NUCLEOTIDE SEQUENCE [LARGE SCALE GENOMIC DNA]</scope>
    <source>
        <strain evidence="12">cv. Darmor-bzh</strain>
    </source>
</reference>
<keyword evidence="10" id="KW-1133">Transmembrane helix</keyword>
<keyword evidence="9" id="KW-0750">Starch biosynthesis</keyword>
<protein>
    <recommendedName>
        <fullName evidence="4">glucose-1-phosphate adenylyltransferase</fullName>
        <ecNumber evidence="4">2.7.7.27</ecNumber>
    </recommendedName>
</protein>
<sequence length="136" mass="15238">MALSDIFTNELVQVRVSGYLLLLFFALLSLCCFYINQPPKSPSHHRCRHLLHSTAIAVHSTSTIKHSIVGIRSRVESEVELRDTIVMGADFYQTEAEIMSMLAEGKVPISVGENTKIRNCMSASLTRMPRLGKTWS</sequence>
<evidence type="ECO:0000256" key="9">
    <source>
        <dbReference type="ARBA" id="ARBA00022922"/>
    </source>
</evidence>
<dbReference type="Gene3D" id="2.160.10.10">
    <property type="entry name" value="Hexapeptide repeat proteins"/>
    <property type="match status" value="1"/>
</dbReference>
<dbReference type="EMBL" id="LK032014">
    <property type="protein sequence ID" value="CDY11773.1"/>
    <property type="molecule type" value="Genomic_DNA"/>
</dbReference>
<dbReference type="SUPFAM" id="SSF51161">
    <property type="entry name" value="Trimeric LpxA-like enzymes"/>
    <property type="match status" value="1"/>
</dbReference>
<feature type="transmembrane region" description="Helical" evidence="10">
    <location>
        <begin position="16"/>
        <end position="36"/>
    </location>
</feature>
<accession>A0A078FI55</accession>
<proteinExistence type="inferred from homology"/>
<keyword evidence="6" id="KW-0808">Transferase</keyword>
<organism evidence="11 12">
    <name type="scientific">Brassica napus</name>
    <name type="common">Rape</name>
    <dbReference type="NCBI Taxonomy" id="3708"/>
    <lineage>
        <taxon>Eukaryota</taxon>
        <taxon>Viridiplantae</taxon>
        <taxon>Streptophyta</taxon>
        <taxon>Embryophyta</taxon>
        <taxon>Tracheophyta</taxon>
        <taxon>Spermatophyta</taxon>
        <taxon>Magnoliopsida</taxon>
        <taxon>eudicotyledons</taxon>
        <taxon>Gunneridae</taxon>
        <taxon>Pentapetalae</taxon>
        <taxon>rosids</taxon>
        <taxon>malvids</taxon>
        <taxon>Brassicales</taxon>
        <taxon>Brassicaceae</taxon>
        <taxon>Brassiceae</taxon>
        <taxon>Brassica</taxon>
    </lineage>
</organism>